<reference evidence="2" key="1">
    <citation type="submission" date="2020-02" db="EMBL/GenBank/DDBJ databases">
        <authorList>
            <person name="Meier V. D."/>
        </authorList>
    </citation>
    <scope>NUCLEOTIDE SEQUENCE</scope>
    <source>
        <strain evidence="2">AVDCRST_MAG60</strain>
    </source>
</reference>
<evidence type="ECO:0008006" key="3">
    <source>
        <dbReference type="Google" id="ProtNLM"/>
    </source>
</evidence>
<protein>
    <recommendedName>
        <fullName evidence="3">Histidine kinase/HSP90-like ATPase domain-containing protein</fullName>
    </recommendedName>
</protein>
<proteinExistence type="predicted"/>
<dbReference type="PANTHER" id="PTHR35526">
    <property type="entry name" value="ANTI-SIGMA-F FACTOR RSBW-RELATED"/>
    <property type="match status" value="1"/>
</dbReference>
<feature type="region of interest" description="Disordered" evidence="1">
    <location>
        <begin position="1"/>
        <end position="32"/>
    </location>
</feature>
<sequence>MGYPPLDCSRLSTERSDVPLNQDPLPLSQSPRAAADARRWIADVCRRLERHDLVECAEMGTGELVANAILHGEAPIAVRMRGTSMHPRVEVLDGSPKAPIPPSQAADPEDFLATFGRGLSLVAMSAVVWGASMENRGKVVWFEPAAELGDHNTPEPVFDSSVDVDAQPRSDHAVSVVLHGMDVGLATELGRQYADLRRELRLLAVAHQEDYPLAANLSDMFASYERQLPREAPLAVHRARRAGRATIDLTVEMEPEAAPILATMLEMFDLADAFCKAERLLSLQRTPEQREFHVWYLTELIQQINGEPPSHFRGPTAARPSPDQQVS</sequence>
<dbReference type="CDD" id="cd16936">
    <property type="entry name" value="HATPase_RsbW-like"/>
    <property type="match status" value="1"/>
</dbReference>
<evidence type="ECO:0000313" key="2">
    <source>
        <dbReference type="EMBL" id="CAA9396086.1"/>
    </source>
</evidence>
<organism evidence="2">
    <name type="scientific">uncultured Nocardioides sp</name>
    <dbReference type="NCBI Taxonomy" id="198441"/>
    <lineage>
        <taxon>Bacteria</taxon>
        <taxon>Bacillati</taxon>
        <taxon>Actinomycetota</taxon>
        <taxon>Actinomycetes</taxon>
        <taxon>Propionibacteriales</taxon>
        <taxon>Nocardioidaceae</taxon>
        <taxon>Nocardioides</taxon>
        <taxon>environmental samples</taxon>
    </lineage>
</organism>
<dbReference type="EMBL" id="CADCUN010000197">
    <property type="protein sequence ID" value="CAA9396086.1"/>
    <property type="molecule type" value="Genomic_DNA"/>
</dbReference>
<name>A0A6J4NRZ5_9ACTN</name>
<dbReference type="InterPro" id="IPR050267">
    <property type="entry name" value="Anti-sigma-factor_SerPK"/>
</dbReference>
<dbReference type="AlphaFoldDB" id="A0A6J4NRZ5"/>
<dbReference type="PANTHER" id="PTHR35526:SF3">
    <property type="entry name" value="ANTI-SIGMA-F FACTOR RSBW"/>
    <property type="match status" value="1"/>
</dbReference>
<dbReference type="Gene3D" id="3.30.565.10">
    <property type="entry name" value="Histidine kinase-like ATPase, C-terminal domain"/>
    <property type="match status" value="1"/>
</dbReference>
<dbReference type="InterPro" id="IPR036890">
    <property type="entry name" value="HATPase_C_sf"/>
</dbReference>
<gene>
    <name evidence="2" type="ORF">AVDCRST_MAG60-1827</name>
</gene>
<feature type="region of interest" description="Disordered" evidence="1">
    <location>
        <begin position="307"/>
        <end position="327"/>
    </location>
</feature>
<evidence type="ECO:0000256" key="1">
    <source>
        <dbReference type="SAM" id="MobiDB-lite"/>
    </source>
</evidence>
<accession>A0A6J4NRZ5</accession>